<evidence type="ECO:0000313" key="1">
    <source>
        <dbReference type="EMBL" id="KGM93070.1"/>
    </source>
</evidence>
<evidence type="ECO:0000313" key="2">
    <source>
        <dbReference type="Proteomes" id="UP000030014"/>
    </source>
</evidence>
<dbReference type="EMBL" id="JDRY01000174">
    <property type="protein sequence ID" value="KGM93070.1"/>
    <property type="molecule type" value="Genomic_DNA"/>
</dbReference>
<comment type="caution">
    <text evidence="1">The sequence shown here is derived from an EMBL/GenBank/DDBJ whole genome shotgun (WGS) entry which is preliminary data.</text>
</comment>
<sequence>MAYFLFVWDKEKSNEINPKKILINFLKGLNKTRTLLPISIQTNNTKINIPHFIYNINYTIYFILYIPF</sequence>
<gene>
    <name evidence="1" type="ORF">Z955_16205</name>
</gene>
<dbReference type="AlphaFoldDB" id="A0A0A0I0B4"/>
<dbReference type="Proteomes" id="UP000030014">
    <property type="component" value="Unassembled WGS sequence"/>
</dbReference>
<accession>A0A0A0I0B4</accession>
<organism evidence="1 2">
    <name type="scientific">Clostridium botulinum C/D str. DC5</name>
    <dbReference type="NCBI Taxonomy" id="1443128"/>
    <lineage>
        <taxon>Bacteria</taxon>
        <taxon>Bacillati</taxon>
        <taxon>Bacillota</taxon>
        <taxon>Clostridia</taxon>
        <taxon>Eubacteriales</taxon>
        <taxon>Clostridiaceae</taxon>
        <taxon>Clostridium</taxon>
    </lineage>
</organism>
<reference evidence="1 2" key="1">
    <citation type="submission" date="2014-01" db="EMBL/GenBank/DDBJ databases">
        <title>Plasmidome dynamics in the species complex Clostridium novyi sensu lato converts strains of independent lineages into distinctly different pathogens.</title>
        <authorList>
            <person name="Skarin H."/>
            <person name="Segerman B."/>
        </authorList>
    </citation>
    <scope>NUCLEOTIDE SEQUENCE [LARGE SCALE GENOMIC DNA]</scope>
    <source>
        <strain evidence="1 2">DC5</strain>
    </source>
</reference>
<protein>
    <submittedName>
        <fullName evidence="1">Uncharacterized protein</fullName>
    </submittedName>
</protein>
<proteinExistence type="predicted"/>
<name>A0A0A0I0B4_CLOBO</name>